<gene>
    <name evidence="2" type="ORF">PLEPLA_LOCUS21312</name>
</gene>
<feature type="region of interest" description="Disordered" evidence="1">
    <location>
        <begin position="118"/>
        <end position="138"/>
    </location>
</feature>
<organism evidence="2 3">
    <name type="scientific">Pleuronectes platessa</name>
    <name type="common">European plaice</name>
    <dbReference type="NCBI Taxonomy" id="8262"/>
    <lineage>
        <taxon>Eukaryota</taxon>
        <taxon>Metazoa</taxon>
        <taxon>Chordata</taxon>
        <taxon>Craniata</taxon>
        <taxon>Vertebrata</taxon>
        <taxon>Euteleostomi</taxon>
        <taxon>Actinopterygii</taxon>
        <taxon>Neopterygii</taxon>
        <taxon>Teleostei</taxon>
        <taxon>Neoteleostei</taxon>
        <taxon>Acanthomorphata</taxon>
        <taxon>Carangaria</taxon>
        <taxon>Pleuronectiformes</taxon>
        <taxon>Pleuronectoidei</taxon>
        <taxon>Pleuronectidae</taxon>
        <taxon>Pleuronectes</taxon>
    </lineage>
</organism>
<dbReference type="Proteomes" id="UP001153269">
    <property type="component" value="Unassembled WGS sequence"/>
</dbReference>
<comment type="caution">
    <text evidence="2">The sequence shown here is derived from an EMBL/GenBank/DDBJ whole genome shotgun (WGS) entry which is preliminary data.</text>
</comment>
<dbReference type="AlphaFoldDB" id="A0A9N7UJC4"/>
<feature type="compositionally biased region" description="Low complexity" evidence="1">
    <location>
        <begin position="69"/>
        <end position="86"/>
    </location>
</feature>
<feature type="region of interest" description="Disordered" evidence="1">
    <location>
        <begin position="61"/>
        <end position="86"/>
    </location>
</feature>
<evidence type="ECO:0000256" key="1">
    <source>
        <dbReference type="SAM" id="MobiDB-lite"/>
    </source>
</evidence>
<protein>
    <submittedName>
        <fullName evidence="2">Uncharacterized protein</fullName>
    </submittedName>
</protein>
<keyword evidence="3" id="KW-1185">Reference proteome</keyword>
<feature type="compositionally biased region" description="Polar residues" evidence="1">
    <location>
        <begin position="125"/>
        <end position="138"/>
    </location>
</feature>
<dbReference type="EMBL" id="CADEAL010001535">
    <property type="protein sequence ID" value="CAB1433223.1"/>
    <property type="molecule type" value="Genomic_DNA"/>
</dbReference>
<evidence type="ECO:0000313" key="2">
    <source>
        <dbReference type="EMBL" id="CAB1433223.1"/>
    </source>
</evidence>
<proteinExistence type="predicted"/>
<evidence type="ECO:0000313" key="3">
    <source>
        <dbReference type="Proteomes" id="UP001153269"/>
    </source>
</evidence>
<reference evidence="2" key="1">
    <citation type="submission" date="2020-03" db="EMBL/GenBank/DDBJ databases">
        <authorList>
            <person name="Weist P."/>
        </authorList>
    </citation>
    <scope>NUCLEOTIDE SEQUENCE</scope>
</reference>
<accession>A0A9N7UJC4</accession>
<sequence>MNSLNVPSESNSPVFSSDEFLSASFPEYTLRQALATPRRSYSPDSNWGNLLFVPDYNAHLSPTSDRGGRMSSSSSMSDLASPSADLFSLKPSEGHQIYRHSTERLSVSPSNSLSPVWLSSSPVSTHLTHTLTPQPQMH</sequence>
<name>A0A9N7UJC4_PLEPL</name>